<dbReference type="UniPathway" id="UPA00196"/>
<evidence type="ECO:0000313" key="11">
    <source>
        <dbReference type="EMBL" id="KJU86284.1"/>
    </source>
</evidence>
<keyword evidence="9 10" id="KW-0472">Membrane</keyword>
<dbReference type="EMBL" id="LACI01000661">
    <property type="protein sequence ID" value="KJU86284.1"/>
    <property type="molecule type" value="Genomic_DNA"/>
</dbReference>
<evidence type="ECO:0000313" key="12">
    <source>
        <dbReference type="Proteomes" id="UP000033423"/>
    </source>
</evidence>
<evidence type="ECO:0000256" key="6">
    <source>
        <dbReference type="ARBA" id="ARBA00022692"/>
    </source>
</evidence>
<reference evidence="11 12" key="1">
    <citation type="submission" date="2015-02" db="EMBL/GenBank/DDBJ databases">
        <title>Single-cell genomics of uncultivated deep-branching MTB reveals a conserved set of magnetosome genes.</title>
        <authorList>
            <person name="Kolinko S."/>
            <person name="Richter M."/>
            <person name="Glockner F.O."/>
            <person name="Brachmann A."/>
            <person name="Schuler D."/>
        </authorList>
    </citation>
    <scope>NUCLEOTIDE SEQUENCE [LARGE SCALE GENOMIC DNA]</scope>
    <source>
        <strain evidence="11">TM-1</strain>
    </source>
</reference>
<dbReference type="GO" id="GO:0006506">
    <property type="term" value="P:GPI anchor biosynthetic process"/>
    <property type="evidence" value="ECO:0007669"/>
    <property type="project" value="UniProtKB-UniPathway"/>
</dbReference>
<proteinExistence type="predicted"/>
<dbReference type="InterPro" id="IPR007315">
    <property type="entry name" value="PIG-V/Gpi18"/>
</dbReference>
<feature type="transmembrane region" description="Helical" evidence="10">
    <location>
        <begin position="307"/>
        <end position="325"/>
    </location>
</feature>
<dbReference type="GO" id="GO:0016020">
    <property type="term" value="C:membrane"/>
    <property type="evidence" value="ECO:0007669"/>
    <property type="project" value="GOC"/>
</dbReference>
<feature type="transmembrane region" description="Helical" evidence="10">
    <location>
        <begin position="354"/>
        <end position="375"/>
    </location>
</feature>
<gene>
    <name evidence="11" type="ORF">MBAV_001519</name>
</gene>
<organism evidence="11 12">
    <name type="scientific">Candidatus Magnetobacterium bavaricum</name>
    <dbReference type="NCBI Taxonomy" id="29290"/>
    <lineage>
        <taxon>Bacteria</taxon>
        <taxon>Pseudomonadati</taxon>
        <taxon>Nitrospirota</taxon>
        <taxon>Thermodesulfovibrionia</taxon>
        <taxon>Thermodesulfovibrionales</taxon>
        <taxon>Candidatus Magnetobacteriaceae</taxon>
        <taxon>Candidatus Magnetobacterium</taxon>
    </lineage>
</organism>
<dbReference type="GO" id="GO:0004376">
    <property type="term" value="F:GPI mannosyltransferase activity"/>
    <property type="evidence" value="ECO:0007669"/>
    <property type="project" value="InterPro"/>
</dbReference>
<feature type="transmembrane region" description="Helical" evidence="10">
    <location>
        <begin position="7"/>
        <end position="29"/>
    </location>
</feature>
<evidence type="ECO:0000256" key="1">
    <source>
        <dbReference type="ARBA" id="ARBA00004477"/>
    </source>
</evidence>
<name>A0A0F3GWF6_9BACT</name>
<comment type="subcellular location">
    <subcellularLocation>
        <location evidence="1">Endoplasmic reticulum membrane</location>
        <topology evidence="1">Multi-pass membrane protein</topology>
    </subcellularLocation>
</comment>
<evidence type="ECO:0000256" key="8">
    <source>
        <dbReference type="ARBA" id="ARBA00022989"/>
    </source>
</evidence>
<evidence type="ECO:0000256" key="4">
    <source>
        <dbReference type="ARBA" id="ARBA00022676"/>
    </source>
</evidence>
<keyword evidence="6 10" id="KW-0812">Transmembrane</keyword>
<protein>
    <recommendedName>
        <fullName evidence="13">Glycosyltransferase RgtA/B/C/D-like domain-containing protein</fullName>
    </recommendedName>
</protein>
<sequence>MLVVREILVVFFIFILSRLFVLFGVFFGLRFISAPQATAAGVINYKQWWLSLLQYDTGFYLSVINEGYNFVNDGVGVYNTIIFPLYPLSVRYLAIFFSADVVMTGLILSNACFLVALVILFYYVKGHYKDVDPTLSVILMSVFPSGVIFSTMYAESLFLLLAVVSFYMFYEKRYIPASLALSLLGATKLQGLFVLPSLALPYLIKLVFPLSNKRLKTDPNGVFRFLGWLTVSLTGVIAFGIYLKLRFGFWNAFILAQQYGWHRKIGDWARLLTELKPDPNIIMHIVPAFIILTSAIVFMFTKNYRRYVLWGLCTVLIPLSSGSFLGMNRYMIVYFPMVIFISGLSNRSVYVRDFFVAMFFTGSFVTTVIYTKGYFLG</sequence>
<feature type="transmembrane region" description="Helical" evidence="10">
    <location>
        <begin position="281"/>
        <end position="300"/>
    </location>
</feature>
<dbReference type="GO" id="GO:0031501">
    <property type="term" value="C:mannosyltransferase complex"/>
    <property type="evidence" value="ECO:0007669"/>
    <property type="project" value="TreeGrafter"/>
</dbReference>
<accession>A0A0F3GWF6</accession>
<evidence type="ECO:0000256" key="5">
    <source>
        <dbReference type="ARBA" id="ARBA00022679"/>
    </source>
</evidence>
<dbReference type="PANTHER" id="PTHR12468:SF2">
    <property type="entry name" value="GPI MANNOSYLTRANSFERASE 2"/>
    <property type="match status" value="1"/>
</dbReference>
<evidence type="ECO:0000256" key="7">
    <source>
        <dbReference type="ARBA" id="ARBA00022824"/>
    </source>
</evidence>
<evidence type="ECO:0008006" key="13">
    <source>
        <dbReference type="Google" id="ProtNLM"/>
    </source>
</evidence>
<dbReference type="PANTHER" id="PTHR12468">
    <property type="entry name" value="GPI MANNOSYLTRANSFERASE 2"/>
    <property type="match status" value="1"/>
</dbReference>
<feature type="transmembrane region" description="Helical" evidence="10">
    <location>
        <begin position="222"/>
        <end position="243"/>
    </location>
</feature>
<evidence type="ECO:0000256" key="2">
    <source>
        <dbReference type="ARBA" id="ARBA00004687"/>
    </source>
</evidence>
<keyword evidence="12" id="KW-1185">Reference proteome</keyword>
<evidence type="ECO:0000256" key="9">
    <source>
        <dbReference type="ARBA" id="ARBA00023136"/>
    </source>
</evidence>
<keyword evidence="5" id="KW-0808">Transferase</keyword>
<comment type="pathway">
    <text evidence="2">Glycolipid biosynthesis; glycosylphosphatidylinositol-anchor biosynthesis.</text>
</comment>
<dbReference type="Proteomes" id="UP000033423">
    <property type="component" value="Unassembled WGS sequence"/>
</dbReference>
<feature type="transmembrane region" description="Helical" evidence="10">
    <location>
        <begin position="189"/>
        <end position="210"/>
    </location>
</feature>
<feature type="transmembrane region" description="Helical" evidence="10">
    <location>
        <begin position="92"/>
        <end position="124"/>
    </location>
</feature>
<feature type="transmembrane region" description="Helical" evidence="10">
    <location>
        <begin position="331"/>
        <end position="347"/>
    </location>
</feature>
<keyword evidence="8 10" id="KW-1133">Transmembrane helix</keyword>
<dbReference type="AlphaFoldDB" id="A0A0F3GWF6"/>
<feature type="transmembrane region" description="Helical" evidence="10">
    <location>
        <begin position="136"/>
        <end position="169"/>
    </location>
</feature>
<dbReference type="GO" id="GO:0000009">
    <property type="term" value="F:alpha-1,6-mannosyltransferase activity"/>
    <property type="evidence" value="ECO:0007669"/>
    <property type="project" value="InterPro"/>
</dbReference>
<keyword evidence="3" id="KW-0337">GPI-anchor biosynthesis</keyword>
<keyword evidence="7" id="KW-0256">Endoplasmic reticulum</keyword>
<keyword evidence="4" id="KW-0328">Glycosyltransferase</keyword>
<comment type="caution">
    <text evidence="11">The sequence shown here is derived from an EMBL/GenBank/DDBJ whole genome shotgun (WGS) entry which is preliminary data.</text>
</comment>
<evidence type="ECO:0000256" key="10">
    <source>
        <dbReference type="SAM" id="Phobius"/>
    </source>
</evidence>
<evidence type="ECO:0000256" key="3">
    <source>
        <dbReference type="ARBA" id="ARBA00022502"/>
    </source>
</evidence>